<comment type="similarity">
    <text evidence="1">Belongs to the CAF1 family.</text>
</comment>
<comment type="caution">
    <text evidence="2">The sequence shown here is derived from an EMBL/GenBank/DDBJ whole genome shotgun (WGS) entry which is preliminary data.</text>
</comment>
<dbReference type="PANTHER" id="PTHR15092">
    <property type="entry name" value="POLY A -SPECIFIC RIBONUCLEASE/TARGET OF EGR1, MEMBER 1"/>
    <property type="match status" value="1"/>
</dbReference>
<dbReference type="Gene3D" id="3.30.420.10">
    <property type="entry name" value="Ribonuclease H-like superfamily/Ribonuclease H"/>
    <property type="match status" value="1"/>
</dbReference>
<proteinExistence type="inferred from homology"/>
<dbReference type="Pfam" id="PF04857">
    <property type="entry name" value="CAF1"/>
    <property type="match status" value="1"/>
</dbReference>
<gene>
    <name evidence="2" type="ORF">ODALV1_LOCUS11310</name>
</gene>
<dbReference type="InterPro" id="IPR051181">
    <property type="entry name" value="CAF1_poly(A)_ribonucleases"/>
</dbReference>
<evidence type="ECO:0000313" key="3">
    <source>
        <dbReference type="Proteomes" id="UP001642540"/>
    </source>
</evidence>
<name>A0ABP1QH49_9HEXA</name>
<organism evidence="2 3">
    <name type="scientific">Orchesella dallaii</name>
    <dbReference type="NCBI Taxonomy" id="48710"/>
    <lineage>
        <taxon>Eukaryota</taxon>
        <taxon>Metazoa</taxon>
        <taxon>Ecdysozoa</taxon>
        <taxon>Arthropoda</taxon>
        <taxon>Hexapoda</taxon>
        <taxon>Collembola</taxon>
        <taxon>Entomobryomorpha</taxon>
        <taxon>Entomobryoidea</taxon>
        <taxon>Orchesellidae</taxon>
        <taxon>Orchesellinae</taxon>
        <taxon>Orchesella</taxon>
    </lineage>
</organism>
<reference evidence="2 3" key="1">
    <citation type="submission" date="2024-08" db="EMBL/GenBank/DDBJ databases">
        <authorList>
            <person name="Cucini C."/>
            <person name="Frati F."/>
        </authorList>
    </citation>
    <scope>NUCLEOTIDE SEQUENCE [LARGE SCALE GENOMIC DNA]</scope>
</reference>
<dbReference type="PANTHER" id="PTHR15092:SF22">
    <property type="entry name" value="POLY(A)-SPECIFIC RIBONUCLEASE PNLDC1"/>
    <property type="match status" value="1"/>
</dbReference>
<dbReference type="InterPro" id="IPR006941">
    <property type="entry name" value="RNase_CAF1"/>
</dbReference>
<dbReference type="Proteomes" id="UP001642540">
    <property type="component" value="Unassembled WGS sequence"/>
</dbReference>
<evidence type="ECO:0000313" key="2">
    <source>
        <dbReference type="EMBL" id="CAL8102966.1"/>
    </source>
</evidence>
<dbReference type="InterPro" id="IPR012337">
    <property type="entry name" value="RNaseH-like_sf"/>
</dbReference>
<dbReference type="EMBL" id="CAXLJM020000034">
    <property type="protein sequence ID" value="CAL8102966.1"/>
    <property type="molecule type" value="Genomic_DNA"/>
</dbReference>
<dbReference type="InterPro" id="IPR036397">
    <property type="entry name" value="RNaseH_sf"/>
</dbReference>
<keyword evidence="3" id="KW-1185">Reference proteome</keyword>
<protein>
    <submittedName>
        <fullName evidence="2">Uncharacterized protein</fullName>
    </submittedName>
</protein>
<evidence type="ECO:0000256" key="1">
    <source>
        <dbReference type="ARBA" id="ARBA00008372"/>
    </source>
</evidence>
<sequence>MSDILNVSDNESAKIAPEITILNYQEKLEEVVELIKIADFVCVDTTVETTGRLLKNEKFNPVYMNDHLDCSGKWYDSIKETEKYYCLLDVGIAIFKRCPDKAQELETEVFNIPILPASIDDNEFARFRGNTWTRVSFEGYGQEFVNLVEFNVNKSFYMGAPFLNKNLQKRADDYMIENPDFMVTRRKRQLNPNLMPVTYKELKEKERKIIIDRLKGVSKIFEAISHFKIPIIGHHLLLKLIYIYKDFIEYLPDTYTKCIKNIRKLFPLIYDTKQLALDLSSLSKIPWSYRERLVGDKLYELLRKINIPKDLQSYTVFLRDSCEDYVDDVTDICNGHILELNPITSHCYAAGFDALVSGLVFLDLVSITQQIGVDLGAGKEACKDYLQMFLKGCPKKLKNRIYGEPSATRMFYQ</sequence>
<accession>A0ABP1QH49</accession>
<dbReference type="SUPFAM" id="SSF53098">
    <property type="entry name" value="Ribonuclease H-like"/>
    <property type="match status" value="1"/>
</dbReference>